<keyword evidence="2" id="KW-0812">Transmembrane</keyword>
<proteinExistence type="predicted"/>
<dbReference type="eggNOG" id="ENOG502SY1T">
    <property type="taxonomic scope" value="Eukaryota"/>
</dbReference>
<evidence type="ECO:0000313" key="3">
    <source>
        <dbReference type="EMBL" id="EJT72962.1"/>
    </source>
</evidence>
<reference evidence="5" key="1">
    <citation type="submission" date="2010-07" db="EMBL/GenBank/DDBJ databases">
        <title>The genome sequence of Gaeumannomyces graminis var. tritici strain R3-111a-1.</title>
        <authorList>
            <consortium name="The Broad Institute Genome Sequencing Platform"/>
            <person name="Ma L.-J."/>
            <person name="Dead R."/>
            <person name="Young S."/>
            <person name="Zeng Q."/>
            <person name="Koehrsen M."/>
            <person name="Alvarado L."/>
            <person name="Berlin A."/>
            <person name="Chapman S.B."/>
            <person name="Chen Z."/>
            <person name="Freedman E."/>
            <person name="Gellesch M."/>
            <person name="Goldberg J."/>
            <person name="Griggs A."/>
            <person name="Gujja S."/>
            <person name="Heilman E.R."/>
            <person name="Heiman D."/>
            <person name="Hepburn T."/>
            <person name="Howarth C."/>
            <person name="Jen D."/>
            <person name="Larson L."/>
            <person name="Mehta T."/>
            <person name="Neiman D."/>
            <person name="Pearson M."/>
            <person name="Roberts A."/>
            <person name="Saif S."/>
            <person name="Shea T."/>
            <person name="Shenoy N."/>
            <person name="Sisk P."/>
            <person name="Stolte C."/>
            <person name="Sykes S."/>
            <person name="Walk T."/>
            <person name="White J."/>
            <person name="Yandava C."/>
            <person name="Haas B."/>
            <person name="Nusbaum C."/>
            <person name="Birren B."/>
        </authorList>
    </citation>
    <scope>NUCLEOTIDE SEQUENCE [LARGE SCALE GENOMIC DNA]</scope>
    <source>
        <strain evidence="5">R3-111a-1</strain>
    </source>
</reference>
<feature type="region of interest" description="Disordered" evidence="1">
    <location>
        <begin position="240"/>
        <end position="266"/>
    </location>
</feature>
<dbReference type="GeneID" id="20350271"/>
<dbReference type="EnsemblFungi" id="EJT72962">
    <property type="protein sequence ID" value="EJT72962"/>
    <property type="gene ID" value="GGTG_09813"/>
</dbReference>
<reference evidence="4" key="5">
    <citation type="submission" date="2018-04" db="UniProtKB">
        <authorList>
            <consortium name="EnsemblFungi"/>
        </authorList>
    </citation>
    <scope>IDENTIFICATION</scope>
    <source>
        <strain evidence="4">R3-111a-1</strain>
    </source>
</reference>
<dbReference type="AlphaFoldDB" id="J3P8H9"/>
<name>J3P8H9_GAET3</name>
<dbReference type="EMBL" id="GL385399">
    <property type="protein sequence ID" value="EJT72962.1"/>
    <property type="molecule type" value="Genomic_DNA"/>
</dbReference>
<reference evidence="3" key="3">
    <citation type="submission" date="2010-09" db="EMBL/GenBank/DDBJ databases">
        <title>Annotation of Gaeumannomyces graminis var. tritici R3-111a-1.</title>
        <authorList>
            <consortium name="The Broad Institute Genome Sequencing Platform"/>
            <person name="Ma L.-J."/>
            <person name="Dead R."/>
            <person name="Young S.K."/>
            <person name="Zeng Q."/>
            <person name="Gargeya S."/>
            <person name="Fitzgerald M."/>
            <person name="Haas B."/>
            <person name="Abouelleil A."/>
            <person name="Alvarado L."/>
            <person name="Arachchi H.M."/>
            <person name="Berlin A."/>
            <person name="Brown A."/>
            <person name="Chapman S.B."/>
            <person name="Chen Z."/>
            <person name="Dunbar C."/>
            <person name="Freedman E."/>
            <person name="Gearin G."/>
            <person name="Gellesch M."/>
            <person name="Goldberg J."/>
            <person name="Griggs A."/>
            <person name="Gujja S."/>
            <person name="Heiman D."/>
            <person name="Howarth C."/>
            <person name="Larson L."/>
            <person name="Lui A."/>
            <person name="MacDonald P.J.P."/>
            <person name="Mehta T."/>
            <person name="Montmayeur A."/>
            <person name="Murphy C."/>
            <person name="Neiman D."/>
            <person name="Pearson M."/>
            <person name="Priest M."/>
            <person name="Roberts A."/>
            <person name="Saif S."/>
            <person name="Shea T."/>
            <person name="Shenoy N."/>
            <person name="Sisk P."/>
            <person name="Stolte C."/>
            <person name="Sykes S."/>
            <person name="Yandava C."/>
            <person name="Wortman J."/>
            <person name="Nusbaum C."/>
            <person name="Birren B."/>
        </authorList>
    </citation>
    <scope>NUCLEOTIDE SEQUENCE</scope>
    <source>
        <strain evidence="3">R3-111a-1</strain>
    </source>
</reference>
<feature type="compositionally biased region" description="Low complexity" evidence="1">
    <location>
        <begin position="142"/>
        <end position="165"/>
    </location>
</feature>
<keyword evidence="5" id="KW-1185">Reference proteome</keyword>
<dbReference type="VEuPathDB" id="FungiDB:GGTG_09813"/>
<keyword evidence="2" id="KW-1133">Transmembrane helix</keyword>
<dbReference type="OrthoDB" id="5367645at2759"/>
<evidence type="ECO:0000256" key="1">
    <source>
        <dbReference type="SAM" id="MobiDB-lite"/>
    </source>
</evidence>
<accession>J3P8H9</accession>
<feature type="region of interest" description="Disordered" evidence="1">
    <location>
        <begin position="135"/>
        <end position="181"/>
    </location>
</feature>
<protein>
    <submittedName>
        <fullName evidence="3 4">Uncharacterized protein</fullName>
    </submittedName>
</protein>
<reference evidence="4" key="4">
    <citation type="journal article" date="2015" name="G3 (Bethesda)">
        <title>Genome sequences of three phytopathogenic species of the Magnaporthaceae family of fungi.</title>
        <authorList>
            <person name="Okagaki L.H."/>
            <person name="Nunes C.C."/>
            <person name="Sailsbery J."/>
            <person name="Clay B."/>
            <person name="Brown D."/>
            <person name="John T."/>
            <person name="Oh Y."/>
            <person name="Young N."/>
            <person name="Fitzgerald M."/>
            <person name="Haas B.J."/>
            <person name="Zeng Q."/>
            <person name="Young S."/>
            <person name="Adiconis X."/>
            <person name="Fan L."/>
            <person name="Levin J.Z."/>
            <person name="Mitchell T.K."/>
            <person name="Okubara P.A."/>
            <person name="Farman M.L."/>
            <person name="Kohn L.M."/>
            <person name="Birren B."/>
            <person name="Ma L.-J."/>
            <person name="Dean R.A."/>
        </authorList>
    </citation>
    <scope>NUCLEOTIDE SEQUENCE</scope>
    <source>
        <strain evidence="4">R3-111a-1</strain>
    </source>
</reference>
<evidence type="ECO:0000256" key="2">
    <source>
        <dbReference type="SAM" id="Phobius"/>
    </source>
</evidence>
<feature type="transmembrane region" description="Helical" evidence="2">
    <location>
        <begin position="187"/>
        <end position="207"/>
    </location>
</feature>
<evidence type="ECO:0000313" key="5">
    <source>
        <dbReference type="Proteomes" id="UP000006039"/>
    </source>
</evidence>
<organism evidence="3">
    <name type="scientific">Gaeumannomyces tritici (strain R3-111a-1)</name>
    <name type="common">Wheat and barley take-all root rot fungus</name>
    <name type="synonym">Gaeumannomyces graminis var. tritici</name>
    <dbReference type="NCBI Taxonomy" id="644352"/>
    <lineage>
        <taxon>Eukaryota</taxon>
        <taxon>Fungi</taxon>
        <taxon>Dikarya</taxon>
        <taxon>Ascomycota</taxon>
        <taxon>Pezizomycotina</taxon>
        <taxon>Sordariomycetes</taxon>
        <taxon>Sordariomycetidae</taxon>
        <taxon>Magnaporthales</taxon>
        <taxon>Magnaporthaceae</taxon>
        <taxon>Gaeumannomyces</taxon>
    </lineage>
</organism>
<reference evidence="3" key="2">
    <citation type="submission" date="2010-07" db="EMBL/GenBank/DDBJ databases">
        <authorList>
            <consortium name="The Broad Institute Genome Sequencing Platform"/>
            <consortium name="Broad Institute Genome Sequencing Center for Infectious Disease"/>
            <person name="Ma L.-J."/>
            <person name="Dead R."/>
            <person name="Young S."/>
            <person name="Zeng Q."/>
            <person name="Koehrsen M."/>
            <person name="Alvarado L."/>
            <person name="Berlin A."/>
            <person name="Chapman S.B."/>
            <person name="Chen Z."/>
            <person name="Freedman E."/>
            <person name="Gellesch M."/>
            <person name="Goldberg J."/>
            <person name="Griggs A."/>
            <person name="Gujja S."/>
            <person name="Heilman E.R."/>
            <person name="Heiman D."/>
            <person name="Hepburn T."/>
            <person name="Howarth C."/>
            <person name="Jen D."/>
            <person name="Larson L."/>
            <person name="Mehta T."/>
            <person name="Neiman D."/>
            <person name="Pearson M."/>
            <person name="Roberts A."/>
            <person name="Saif S."/>
            <person name="Shea T."/>
            <person name="Shenoy N."/>
            <person name="Sisk P."/>
            <person name="Stolte C."/>
            <person name="Sykes S."/>
            <person name="Walk T."/>
            <person name="White J."/>
            <person name="Yandava C."/>
            <person name="Haas B."/>
            <person name="Nusbaum C."/>
            <person name="Birren B."/>
        </authorList>
    </citation>
    <scope>NUCLEOTIDE SEQUENCE</scope>
    <source>
        <strain evidence="3">R3-111a-1</strain>
    </source>
</reference>
<keyword evidence="2" id="KW-0472">Membrane</keyword>
<dbReference type="Proteomes" id="UP000006039">
    <property type="component" value="Unassembled WGS sequence"/>
</dbReference>
<dbReference type="RefSeq" id="XP_009225936.1">
    <property type="nucleotide sequence ID" value="XM_009227672.1"/>
</dbReference>
<evidence type="ECO:0000313" key="4">
    <source>
        <dbReference type="EnsemblFungi" id="EJT72962"/>
    </source>
</evidence>
<dbReference type="HOGENOM" id="CLU_1046007_0_0_1"/>
<gene>
    <name evidence="4" type="primary">20350271</name>
    <name evidence="3" type="ORF">GGTG_09813</name>
</gene>
<sequence length="266" mass="28000">MPRGEQTRPCYRLGARRPLGLCCRTGLAQNGQNGVWYLYPPEGGLTLYSLDTVNVSYISPFGSPNMFTFCDNGNKLIRIQPAGPKNRSVLVYLNFTSSTPCYFNLRPGMEAGFSANSPKFSLSSTPRSVMTTVGAALPANPTSSPSSSSSSSSETTASSSKGTSTANPDTPLPVDAPSESLSTRAPAGIGIGAAIGGTGLLAVAFFLGRRWRARGEAPGPATEQINPPLRELEATPTEMCAMSPPTEMPGYVPPLEMPASHGHRPQ</sequence>
<dbReference type="STRING" id="644352.J3P8H9"/>